<evidence type="ECO:0000313" key="3">
    <source>
        <dbReference type="EMBL" id="GMG39727.1"/>
    </source>
</evidence>
<feature type="region of interest" description="Disordered" evidence="1">
    <location>
        <begin position="458"/>
        <end position="527"/>
    </location>
</feature>
<sequence length="527" mass="58649">MIGYLLVYIVLPYYKQAHYLIHIPTILLTFTLNPTNQPKHEVLLGGSTNLILPIILPLTISLVLVFVMSKLFVPFRLTCWFVLTHASTAVALAILSTSVISNVWTAAVSWLPAVGKAFPSVQVPVSVAQWGEKKFILQATNICLKLVEIVDNANTGLVTLLLMLLVGENLYARWKLSKASPRRRDPVPEDAAHVTNNTNIQVNNFGDLLRVYPGVNAYDPQILAPRHRYFPFTYLETIPLATDYIFPTLRVHDGDFMSAISTMVTVLKKMPAIAPRSLSLALNRVRIVPFDTQPFLSHLASLLSNLPDRTISVQKFKEACLLYKTSPEELKVIVRSHAISFGSTVSADDLQTVEQIRAFFKAKAEDLYLSLLEDPVAFVYQHTSFGTLARLQHREFIRHSILFFPDFNDFCNYYAEMSDEQLSQFVPLAQEFKIPVPHIPGLPVFARPVETETPLANATATTAADTESNTATVTTETGSTVEAEVAKSSNPSRRRRHKKKKNNDAVPATGANAQPISLQRAPPVQNS</sequence>
<dbReference type="EMBL" id="BSXU01003143">
    <property type="protein sequence ID" value="GMG39727.1"/>
    <property type="molecule type" value="Genomic_DNA"/>
</dbReference>
<comment type="caution">
    <text evidence="3">The sequence shown here is derived from an EMBL/GenBank/DDBJ whole genome shotgun (WGS) entry which is preliminary data.</text>
</comment>
<name>A0A9W6Z2T1_AMBMO</name>
<protein>
    <submittedName>
        <fullName evidence="3">Unnamed protein product</fullName>
    </submittedName>
</protein>
<evidence type="ECO:0000313" key="4">
    <source>
        <dbReference type="Proteomes" id="UP001165063"/>
    </source>
</evidence>
<feature type="transmembrane region" description="Helical" evidence="2">
    <location>
        <begin position="50"/>
        <end position="73"/>
    </location>
</feature>
<keyword evidence="2" id="KW-1133">Transmembrane helix</keyword>
<keyword evidence="4" id="KW-1185">Reference proteome</keyword>
<dbReference type="Proteomes" id="UP001165063">
    <property type="component" value="Unassembled WGS sequence"/>
</dbReference>
<feature type="compositionally biased region" description="Basic residues" evidence="1">
    <location>
        <begin position="492"/>
        <end position="501"/>
    </location>
</feature>
<reference evidence="3" key="1">
    <citation type="submission" date="2023-04" db="EMBL/GenBank/DDBJ databases">
        <title>Ambrosiozyma monospora NBRC 1965.</title>
        <authorList>
            <person name="Ichikawa N."/>
            <person name="Sato H."/>
            <person name="Tonouchi N."/>
        </authorList>
    </citation>
    <scope>NUCLEOTIDE SEQUENCE</scope>
    <source>
        <strain evidence="3">NBRC 1965</strain>
    </source>
</reference>
<feature type="compositionally biased region" description="Low complexity" evidence="1">
    <location>
        <begin position="458"/>
        <end position="491"/>
    </location>
</feature>
<organism evidence="3 4">
    <name type="scientific">Ambrosiozyma monospora</name>
    <name type="common">Yeast</name>
    <name type="synonym">Endomycopsis monosporus</name>
    <dbReference type="NCBI Taxonomy" id="43982"/>
    <lineage>
        <taxon>Eukaryota</taxon>
        <taxon>Fungi</taxon>
        <taxon>Dikarya</taxon>
        <taxon>Ascomycota</taxon>
        <taxon>Saccharomycotina</taxon>
        <taxon>Pichiomycetes</taxon>
        <taxon>Pichiales</taxon>
        <taxon>Pichiaceae</taxon>
        <taxon>Ambrosiozyma</taxon>
    </lineage>
</organism>
<evidence type="ECO:0000256" key="1">
    <source>
        <dbReference type="SAM" id="MobiDB-lite"/>
    </source>
</evidence>
<keyword evidence="2" id="KW-0472">Membrane</keyword>
<evidence type="ECO:0000256" key="2">
    <source>
        <dbReference type="SAM" id="Phobius"/>
    </source>
</evidence>
<feature type="transmembrane region" description="Helical" evidence="2">
    <location>
        <begin position="80"/>
        <end position="104"/>
    </location>
</feature>
<accession>A0A9W6Z2T1</accession>
<keyword evidence="2" id="KW-0812">Transmembrane</keyword>
<proteinExistence type="predicted"/>
<gene>
    <name evidence="3" type="ORF">Amon01_000557100</name>
</gene>
<dbReference type="AlphaFoldDB" id="A0A9W6Z2T1"/>